<accession>A0A9P3UYC7</accession>
<dbReference type="Proteomes" id="UP001064782">
    <property type="component" value="Unassembled WGS sequence"/>
</dbReference>
<reference evidence="3" key="1">
    <citation type="submission" date="2022-08" db="EMBL/GenBank/DDBJ databases">
        <title>Mycobacterium kiyosense sp. nov., scotochromogenic slow-glowing species isolated from respiratory specimens.</title>
        <authorList>
            <person name="Fukano H."/>
            <person name="Kazumi Y."/>
            <person name="Sakagami N."/>
            <person name="Ato M."/>
            <person name="Mitarai S."/>
            <person name="Hoshino Y."/>
        </authorList>
    </citation>
    <scope>NUCLEOTIDE SEQUENCE</scope>
    <source>
        <strain evidence="3">1413</strain>
        <strain evidence="2">SRL2020-028</strain>
    </source>
</reference>
<evidence type="ECO:0000313" key="4">
    <source>
        <dbReference type="Proteomes" id="UP001064782"/>
    </source>
</evidence>
<evidence type="ECO:0000256" key="1">
    <source>
        <dbReference type="SAM" id="MobiDB-lite"/>
    </source>
</evidence>
<protein>
    <submittedName>
        <fullName evidence="3">Uncharacterized protein</fullName>
    </submittedName>
</protein>
<proteinExistence type="predicted"/>
<comment type="caution">
    <text evidence="3">The sequence shown here is derived from an EMBL/GenBank/DDBJ whole genome shotgun (WGS) entry which is preliminary data.</text>
</comment>
<keyword evidence="4" id="KW-1185">Reference proteome</keyword>
<dbReference type="AlphaFoldDB" id="A0A9P3UYC7"/>
<evidence type="ECO:0000313" key="2">
    <source>
        <dbReference type="EMBL" id="GLB81644.1"/>
    </source>
</evidence>
<feature type="compositionally biased region" description="Basic and acidic residues" evidence="1">
    <location>
        <begin position="28"/>
        <end position="38"/>
    </location>
</feature>
<sequence>MATVYCAAHLRQRHGINGGVGMKRKRRQDGQEDPERQQPEPTCWGMADIPDELLEALTDEDSSSEEGTR</sequence>
<evidence type="ECO:0000313" key="3">
    <source>
        <dbReference type="EMBL" id="GLD29192.1"/>
    </source>
</evidence>
<gene>
    <name evidence="3" type="ORF">Mkiyose1413_10750</name>
    <name evidence="2" type="ORF">SRL2020028_09000</name>
</gene>
<feature type="region of interest" description="Disordered" evidence="1">
    <location>
        <begin position="15"/>
        <end position="46"/>
    </location>
</feature>
<dbReference type="EMBL" id="BRZI01000004">
    <property type="protein sequence ID" value="GLD29192.1"/>
    <property type="molecule type" value="Genomic_DNA"/>
</dbReference>
<organism evidence="3 4">
    <name type="scientific">Mycobacterium kiyosense</name>
    <dbReference type="NCBI Taxonomy" id="2871094"/>
    <lineage>
        <taxon>Bacteria</taxon>
        <taxon>Bacillati</taxon>
        <taxon>Actinomycetota</taxon>
        <taxon>Actinomycetes</taxon>
        <taxon>Mycobacteriales</taxon>
        <taxon>Mycobacteriaceae</taxon>
        <taxon>Mycobacterium</taxon>
    </lineage>
</organism>
<dbReference type="Proteomes" id="UP001165663">
    <property type="component" value="Unassembled WGS sequence"/>
</dbReference>
<name>A0A9P3UYC7_9MYCO</name>
<dbReference type="EMBL" id="BRXE01000005">
    <property type="protein sequence ID" value="GLB81644.1"/>
    <property type="molecule type" value="Genomic_DNA"/>
</dbReference>